<dbReference type="RefSeq" id="XP_056486997.1">
    <property type="nucleotide sequence ID" value="XM_056631446.1"/>
</dbReference>
<dbReference type="Proteomes" id="UP001147747">
    <property type="component" value="Unassembled WGS sequence"/>
</dbReference>
<feature type="compositionally biased region" description="Basic and acidic residues" evidence="1">
    <location>
        <begin position="166"/>
        <end position="185"/>
    </location>
</feature>
<dbReference type="PANTHER" id="PTHR23099:SF0">
    <property type="entry name" value="GERM CELL NUCLEAR ACIDIC PROTEIN"/>
    <property type="match status" value="1"/>
</dbReference>
<feature type="compositionally biased region" description="Polar residues" evidence="1">
    <location>
        <begin position="304"/>
        <end position="339"/>
    </location>
</feature>
<sequence>MARLNTNAPTARSAPRPHKAMANEQLGSDLLANGNTPALSRKDSATRTKGSSRSSKIGPGLPFDIFPDDDDQIRGDKTSSQSPYTPSGSPTKQKKKRTLKTSQVNSLLLPLQQRPRQRPNVKVEQDDYDKENDITGDATEPYTPERSPVPYRSPTIVRNTTRTPARNRELNRSLSHREHINKDEDSCGDNGFESLDEFVVSDNDEISYHETSDPETEEEKAPTPAAPPKSARKKLMRGRRPNSEAEVESAKNPEPQSELNLKPKDPGTTKSPTKSRHNTQKLSQGDFDLSTHFKTLELDDDNGPASQLETDLTQVKKNTHTPPSTPSRNRLRTPTNQKTRIPPTPHRESVDAFWSQEETVAWIDQHSPEKPLGRTVIELLQDFDDSETDDTGRDSTSSVEPRSTPAVKQKQPKTPSKTALKKEQAEKNRAVKARRLSFNNKKDDFAQTFLTALDNAVAEGKVCQMAMGERIRDKDGHVSYKHHASIELAERIIDDEYRLINTLAHEYCHLANYMISNIRDQPHGASFKQWGLKCKEALRDHPVYGGRINVTTKHSYKIDYKYVWACVGCHQTYGRHSKSIDPNRSRCGSPSCSGRLEQIKPKPRNVSPKKNAVTPATQRNVMDNVAKELGGFTL</sequence>
<dbReference type="GO" id="GO:0005634">
    <property type="term" value="C:nucleus"/>
    <property type="evidence" value="ECO:0007669"/>
    <property type="project" value="TreeGrafter"/>
</dbReference>
<dbReference type="Pfam" id="PF10263">
    <property type="entry name" value="SprT-like"/>
    <property type="match status" value="1"/>
</dbReference>
<proteinExistence type="predicted"/>
<feature type="compositionally biased region" description="Basic residues" evidence="1">
    <location>
        <begin position="230"/>
        <end position="240"/>
    </location>
</feature>
<reference evidence="3" key="2">
    <citation type="journal article" date="2023" name="IMA Fungus">
        <title>Comparative genomic study of the Penicillium genus elucidates a diverse pangenome and 15 lateral gene transfer events.</title>
        <authorList>
            <person name="Petersen C."/>
            <person name="Sorensen T."/>
            <person name="Nielsen M.R."/>
            <person name="Sondergaard T.E."/>
            <person name="Sorensen J.L."/>
            <person name="Fitzpatrick D.A."/>
            <person name="Frisvad J.C."/>
            <person name="Nielsen K.L."/>
        </authorList>
    </citation>
    <scope>NUCLEOTIDE SEQUENCE</scope>
    <source>
        <strain evidence="3">IBT 29677</strain>
    </source>
</reference>
<name>A0A9W9VXV1_9EURO</name>
<evidence type="ECO:0000313" key="4">
    <source>
        <dbReference type="Proteomes" id="UP001147747"/>
    </source>
</evidence>
<evidence type="ECO:0000256" key="1">
    <source>
        <dbReference type="SAM" id="MobiDB-lite"/>
    </source>
</evidence>
<feature type="domain" description="SprT-like" evidence="2">
    <location>
        <begin position="434"/>
        <end position="599"/>
    </location>
</feature>
<dbReference type="PANTHER" id="PTHR23099">
    <property type="entry name" value="TRANSCRIPTIONAL REGULATOR"/>
    <property type="match status" value="1"/>
</dbReference>
<dbReference type="InterPro" id="IPR006640">
    <property type="entry name" value="SprT-like_domain"/>
</dbReference>
<dbReference type="OrthoDB" id="20772at2759"/>
<gene>
    <name evidence="3" type="ORF">N7509_006809</name>
</gene>
<dbReference type="EMBL" id="JAPZBU010000008">
    <property type="protein sequence ID" value="KAJ5391319.1"/>
    <property type="molecule type" value="Genomic_DNA"/>
</dbReference>
<organism evidence="3 4">
    <name type="scientific">Penicillium cosmopolitanum</name>
    <dbReference type="NCBI Taxonomy" id="1131564"/>
    <lineage>
        <taxon>Eukaryota</taxon>
        <taxon>Fungi</taxon>
        <taxon>Dikarya</taxon>
        <taxon>Ascomycota</taxon>
        <taxon>Pezizomycotina</taxon>
        <taxon>Eurotiomycetes</taxon>
        <taxon>Eurotiomycetidae</taxon>
        <taxon>Eurotiales</taxon>
        <taxon>Aspergillaceae</taxon>
        <taxon>Penicillium</taxon>
    </lineage>
</organism>
<feature type="compositionally biased region" description="Polar residues" evidence="1">
    <location>
        <begin position="78"/>
        <end position="91"/>
    </location>
</feature>
<dbReference type="AlphaFoldDB" id="A0A9W9VXV1"/>
<evidence type="ECO:0000259" key="2">
    <source>
        <dbReference type="SMART" id="SM00731"/>
    </source>
</evidence>
<feature type="region of interest" description="Disordered" evidence="1">
    <location>
        <begin position="1"/>
        <end position="349"/>
    </location>
</feature>
<feature type="compositionally biased region" description="Polar residues" evidence="1">
    <location>
        <begin position="1"/>
        <end position="10"/>
    </location>
</feature>
<feature type="region of interest" description="Disordered" evidence="1">
    <location>
        <begin position="591"/>
        <end position="612"/>
    </location>
</feature>
<reference evidence="3" key="1">
    <citation type="submission" date="2022-12" db="EMBL/GenBank/DDBJ databases">
        <authorList>
            <person name="Petersen C."/>
        </authorList>
    </citation>
    <scope>NUCLEOTIDE SEQUENCE</scope>
    <source>
        <strain evidence="3">IBT 29677</strain>
    </source>
</reference>
<dbReference type="Pfam" id="PF17283">
    <property type="entry name" value="Zn_ribbon_SprT"/>
    <property type="match status" value="1"/>
</dbReference>
<feature type="region of interest" description="Disordered" evidence="1">
    <location>
        <begin position="383"/>
        <end position="430"/>
    </location>
</feature>
<feature type="compositionally biased region" description="Basic and acidic residues" evidence="1">
    <location>
        <begin position="420"/>
        <end position="429"/>
    </location>
</feature>
<dbReference type="GO" id="GO:0006950">
    <property type="term" value="P:response to stress"/>
    <property type="evidence" value="ECO:0007669"/>
    <property type="project" value="UniProtKB-ARBA"/>
</dbReference>
<keyword evidence="4" id="KW-1185">Reference proteome</keyword>
<protein>
    <recommendedName>
        <fullName evidence="2">SprT-like domain-containing protein</fullName>
    </recommendedName>
</protein>
<evidence type="ECO:0000313" key="3">
    <source>
        <dbReference type="EMBL" id="KAJ5391319.1"/>
    </source>
</evidence>
<accession>A0A9W9VXV1</accession>
<dbReference type="GeneID" id="81370426"/>
<dbReference type="SMART" id="SM00731">
    <property type="entry name" value="SprT"/>
    <property type="match status" value="1"/>
</dbReference>
<dbReference type="InterPro" id="IPR035240">
    <property type="entry name" value="SprT_Zn_ribbon"/>
</dbReference>
<comment type="caution">
    <text evidence="3">The sequence shown here is derived from an EMBL/GenBank/DDBJ whole genome shotgun (WGS) entry which is preliminary data.</text>
</comment>